<dbReference type="AlphaFoldDB" id="A0A147KBJ5"/>
<reference evidence="1 2" key="1">
    <citation type="journal article" date="2016" name="Front. Microbiol.">
        <title>Microevolution Analysis of Bacillus coahuilensis Unveils Differences in Phosphorus Acquisition Strategies and Their Regulation.</title>
        <authorList>
            <person name="Gomez-Lunar Z."/>
            <person name="Hernandez-Gonzalez I."/>
            <person name="Rodriguez-Torres M.D."/>
            <person name="Souza V."/>
            <person name="Olmedo-Alvarez G."/>
        </authorList>
    </citation>
    <scope>NUCLEOTIDE SEQUENCE [LARGE SCALE GENOMIC DNA]</scope>
    <source>
        <strain evidence="2">p1.1.43</strain>
    </source>
</reference>
<name>A0A147KBJ5_9BACI</name>
<evidence type="ECO:0000313" key="2">
    <source>
        <dbReference type="Proteomes" id="UP000074108"/>
    </source>
</evidence>
<dbReference type="Proteomes" id="UP000074108">
    <property type="component" value="Unassembled WGS sequence"/>
</dbReference>
<comment type="caution">
    <text evidence="1">The sequence shown here is derived from an EMBL/GenBank/DDBJ whole genome shotgun (WGS) entry which is preliminary data.</text>
</comment>
<protein>
    <submittedName>
        <fullName evidence="1">Uncharacterized protein</fullName>
    </submittedName>
</protein>
<proteinExistence type="predicted"/>
<organism evidence="1 2">
    <name type="scientific">Bacillus coahuilensis p1.1.43</name>
    <dbReference type="NCBI Taxonomy" id="1150625"/>
    <lineage>
        <taxon>Bacteria</taxon>
        <taxon>Bacillati</taxon>
        <taxon>Bacillota</taxon>
        <taxon>Bacilli</taxon>
        <taxon>Bacillales</taxon>
        <taxon>Bacillaceae</taxon>
        <taxon>Bacillus</taxon>
    </lineage>
</organism>
<evidence type="ECO:0000313" key="1">
    <source>
        <dbReference type="EMBL" id="KUP08453.1"/>
    </source>
</evidence>
<keyword evidence="2" id="KW-1185">Reference proteome</keyword>
<sequence length="143" mass="16623">MQLKINKLNRSGHKRLFLFVYMNDIIKENIARGNEIVKVIVKCENCGNEAEFTPVTVGQHAYVRRNFRENNLRVSETSFDKTVNLNADSQFLKDLAMAKKEADIEKILDNEIDYNSDVDIKLEELRIDCQTCDNYIVLTEFDV</sequence>
<gene>
    <name evidence="1" type="ORF">Q75_02855</name>
</gene>
<accession>A0A147KBJ5</accession>
<dbReference type="EMBL" id="LDYG01000012">
    <property type="protein sequence ID" value="KUP08453.1"/>
    <property type="molecule type" value="Genomic_DNA"/>
</dbReference>
<dbReference type="PATRIC" id="fig|1150625.3.peg.591"/>